<organism evidence="2 3">
    <name type="scientific">Orbilia ellipsospora</name>
    <dbReference type="NCBI Taxonomy" id="2528407"/>
    <lineage>
        <taxon>Eukaryota</taxon>
        <taxon>Fungi</taxon>
        <taxon>Dikarya</taxon>
        <taxon>Ascomycota</taxon>
        <taxon>Pezizomycotina</taxon>
        <taxon>Orbiliomycetes</taxon>
        <taxon>Orbiliales</taxon>
        <taxon>Orbiliaceae</taxon>
        <taxon>Orbilia</taxon>
    </lineage>
</organism>
<feature type="compositionally biased region" description="Polar residues" evidence="1">
    <location>
        <begin position="486"/>
        <end position="502"/>
    </location>
</feature>
<reference evidence="2 3" key="1">
    <citation type="submission" date="2019-10" db="EMBL/GenBank/DDBJ databases">
        <authorList>
            <person name="Palmer J.M."/>
        </authorList>
    </citation>
    <scope>NUCLEOTIDE SEQUENCE [LARGE SCALE GENOMIC DNA]</scope>
    <source>
        <strain evidence="2 3">TWF694</strain>
    </source>
</reference>
<keyword evidence="3" id="KW-1185">Reference proteome</keyword>
<evidence type="ECO:0000313" key="2">
    <source>
        <dbReference type="EMBL" id="KAK6537486.1"/>
    </source>
</evidence>
<feature type="compositionally biased region" description="Basic and acidic residues" evidence="1">
    <location>
        <begin position="531"/>
        <end position="543"/>
    </location>
</feature>
<evidence type="ECO:0008006" key="4">
    <source>
        <dbReference type="Google" id="ProtNLM"/>
    </source>
</evidence>
<feature type="region of interest" description="Disordered" evidence="1">
    <location>
        <begin position="360"/>
        <end position="394"/>
    </location>
</feature>
<proteinExistence type="predicted"/>
<feature type="compositionally biased region" description="Polar residues" evidence="1">
    <location>
        <begin position="370"/>
        <end position="387"/>
    </location>
</feature>
<gene>
    <name evidence="2" type="ORF">TWF694_011671</name>
</gene>
<dbReference type="AlphaFoldDB" id="A0AAV9X7A8"/>
<sequence>MANPTATETQRSLSFVRLPRAYVRLDDDTFAKQLLDLFKNSIEVGRLAEPMLPDQEITIAQYVRQYLSYTVYLLSVAYEESPNLGYIILPAARHLMTDQYLRCNYKRFETIPNFPAGLASRLEQLDRETWFSQPLLGSHVVFDHQQSNGQEVPAPVSTVSTPHYTNGDRIELVKISTNEAPLSGQNYAKLQIEPATHLVPGSKYFRRLEILRLLARSMLNVEEGVHNSPLKQHFSLPAYTYTYREKSYMLMAPDILADCNPEDPAHHVCTLAQFIACRPDWWLAFSKEEKRTRIFEWVTCLAATVQFFHSLKISHGDIQTKKILLVKNGKDIQIFLEGWHQSNLDPRILEFSRKRPGLKNNKSFGYGMPETNTNANENNSRPSSRSKGSVPDMSTAEVSRLHDVKSLGEVFSDLLLVLLGLTKDSLSRQRKERLEWIKEMKAREGNGSWNPIFYPKPNTSVSETSASSVASEMIEINIPRPGTGHSAVNGQKPSGSTHNVAENTEKPPRTANGKENPSRPGSLFGGMFSKSSKEPPKNAEPEPPKANNKSRMSYGIVSKMASLSSSSNPTPPTWWLDELKLMYPPFQGVTDNVSWTKHADLIGNHLLPLISAMSLSETALRPRAEAVWKDLTRIVNVFFKGTKLCCSAHSEQLKEARETLKDNILDDIYRRGIADEEEEAWEGIGWDGPERFGPKRIGRRGEGALGECLFE</sequence>
<comment type="caution">
    <text evidence="2">The sequence shown here is derived from an EMBL/GenBank/DDBJ whole genome shotgun (WGS) entry which is preliminary data.</text>
</comment>
<dbReference type="Proteomes" id="UP001365542">
    <property type="component" value="Unassembled WGS sequence"/>
</dbReference>
<evidence type="ECO:0000313" key="3">
    <source>
        <dbReference type="Proteomes" id="UP001365542"/>
    </source>
</evidence>
<feature type="region of interest" description="Disordered" evidence="1">
    <location>
        <begin position="478"/>
        <end position="551"/>
    </location>
</feature>
<protein>
    <recommendedName>
        <fullName evidence="4">Protein kinase domain-containing protein</fullName>
    </recommendedName>
</protein>
<accession>A0AAV9X7A8</accession>
<dbReference type="EMBL" id="JAVHJO010000009">
    <property type="protein sequence ID" value="KAK6537486.1"/>
    <property type="molecule type" value="Genomic_DNA"/>
</dbReference>
<name>A0AAV9X7A8_9PEZI</name>
<evidence type="ECO:0000256" key="1">
    <source>
        <dbReference type="SAM" id="MobiDB-lite"/>
    </source>
</evidence>